<dbReference type="RefSeq" id="WP_133330199.1">
    <property type="nucleotide sequence ID" value="NZ_SMYL01000010.1"/>
</dbReference>
<evidence type="ECO:0000256" key="1">
    <source>
        <dbReference type="SAM" id="Phobius"/>
    </source>
</evidence>
<feature type="transmembrane region" description="Helical" evidence="1">
    <location>
        <begin position="68"/>
        <end position="89"/>
    </location>
</feature>
<feature type="transmembrane region" description="Helical" evidence="1">
    <location>
        <begin position="145"/>
        <end position="166"/>
    </location>
</feature>
<feature type="transmembrane region" description="Helical" evidence="1">
    <location>
        <begin position="14"/>
        <end position="35"/>
    </location>
</feature>
<dbReference type="Pfam" id="PF11188">
    <property type="entry name" value="DUF2975"/>
    <property type="match status" value="1"/>
</dbReference>
<dbReference type="EMBL" id="SMYL01000010">
    <property type="protein sequence ID" value="TDK62720.1"/>
    <property type="molecule type" value="Genomic_DNA"/>
</dbReference>
<comment type="caution">
    <text evidence="2">The sequence shown here is derived from an EMBL/GenBank/DDBJ whole genome shotgun (WGS) entry which is preliminary data.</text>
</comment>
<dbReference type="InterPro" id="IPR021354">
    <property type="entry name" value="DUF2975"/>
</dbReference>
<accession>A0A4R5VUN3</accession>
<dbReference type="OrthoDB" id="6064805at2"/>
<gene>
    <name evidence="2" type="ORF">E2I14_15545</name>
</gene>
<keyword evidence="1" id="KW-0812">Transmembrane</keyword>
<keyword evidence="3" id="KW-1185">Reference proteome</keyword>
<reference evidence="2 3" key="1">
    <citation type="submission" date="2019-03" db="EMBL/GenBank/DDBJ databases">
        <title>Sapientia aquatica gen. nov., sp. nov., isolated from a crater lake.</title>
        <authorList>
            <person name="Felfoldi T."/>
            <person name="Szabo A."/>
            <person name="Toth E."/>
            <person name="Schumann P."/>
            <person name="Keki Z."/>
            <person name="Marialigeti K."/>
            <person name="Mathe I."/>
        </authorList>
    </citation>
    <scope>NUCLEOTIDE SEQUENCE [LARGE SCALE GENOMIC DNA]</scope>
    <source>
        <strain evidence="2 3">SA-152</strain>
    </source>
</reference>
<dbReference type="AlphaFoldDB" id="A0A4R5VUN3"/>
<dbReference type="Proteomes" id="UP000294829">
    <property type="component" value="Unassembled WGS sequence"/>
</dbReference>
<name>A0A4R5VUN3_9BURK</name>
<evidence type="ECO:0000313" key="2">
    <source>
        <dbReference type="EMBL" id="TDK62720.1"/>
    </source>
</evidence>
<proteinExistence type="predicted"/>
<organism evidence="2 3">
    <name type="scientific">Sapientia aquatica</name>
    <dbReference type="NCBI Taxonomy" id="1549640"/>
    <lineage>
        <taxon>Bacteria</taxon>
        <taxon>Pseudomonadati</taxon>
        <taxon>Pseudomonadota</taxon>
        <taxon>Betaproteobacteria</taxon>
        <taxon>Burkholderiales</taxon>
        <taxon>Oxalobacteraceae</taxon>
        <taxon>Sapientia</taxon>
    </lineage>
</organism>
<keyword evidence="1" id="KW-0472">Membrane</keyword>
<evidence type="ECO:0000313" key="3">
    <source>
        <dbReference type="Proteomes" id="UP000294829"/>
    </source>
</evidence>
<sequence length="183" mass="21155">MSSPIFTLSALCRVIRYGVCAILLTTLAAHLWIWLNLEDVKLGVFTFLIHIGDLDTKALSELAPSERLATILISVPALIFLSFALIRLIKLMRYFERKEYFIMPSILLLRGFCGAMFIYVLYSMFEPIIRYFVFDLLKLQSNQLLVLHLTDSFDELLLCGLFYVIARIMEEGRRLAEENSEFI</sequence>
<feature type="transmembrane region" description="Helical" evidence="1">
    <location>
        <begin position="101"/>
        <end position="125"/>
    </location>
</feature>
<protein>
    <submittedName>
        <fullName evidence="2">DUF2975 domain-containing protein</fullName>
    </submittedName>
</protein>
<keyword evidence="1" id="KW-1133">Transmembrane helix</keyword>